<dbReference type="PANTHER" id="PTHR23084:SF263">
    <property type="entry name" value="MORN REPEAT-CONTAINING PROTEIN 1"/>
    <property type="match status" value="1"/>
</dbReference>
<evidence type="ECO:0000256" key="1">
    <source>
        <dbReference type="ARBA" id="ARBA00022737"/>
    </source>
</evidence>
<dbReference type="CDD" id="cd00117">
    <property type="entry name" value="TFP"/>
    <property type="match status" value="1"/>
</dbReference>
<keyword evidence="2" id="KW-0732">Signal</keyword>
<feature type="signal peptide" evidence="2">
    <location>
        <begin position="1"/>
        <end position="20"/>
    </location>
</feature>
<dbReference type="InterPro" id="IPR003409">
    <property type="entry name" value="MORN"/>
</dbReference>
<dbReference type="EMBL" id="CAJNYV010000112">
    <property type="protein sequence ID" value="CAF3343912.1"/>
    <property type="molecule type" value="Genomic_DNA"/>
</dbReference>
<dbReference type="InterPro" id="IPR045860">
    <property type="entry name" value="Snake_toxin-like_sf"/>
</dbReference>
<dbReference type="AlphaFoldDB" id="A0A817VUM4"/>
<dbReference type="Gene3D" id="3.90.176.10">
    <property type="entry name" value="Toxin ADP-ribosyltransferase, Chain A, domain 1"/>
    <property type="match status" value="1"/>
</dbReference>
<dbReference type="Pfam" id="PF02493">
    <property type="entry name" value="MORN"/>
    <property type="match status" value="6"/>
</dbReference>
<protein>
    <submittedName>
        <fullName evidence="3">Uncharacterized protein</fullName>
    </submittedName>
</protein>
<name>A0A817VUM4_9BILA</name>
<dbReference type="SUPFAM" id="SSF57302">
    <property type="entry name" value="Snake toxin-like"/>
    <property type="match status" value="1"/>
</dbReference>
<keyword evidence="1" id="KW-0677">Repeat</keyword>
<evidence type="ECO:0000313" key="4">
    <source>
        <dbReference type="Proteomes" id="UP000663865"/>
    </source>
</evidence>
<proteinExistence type="predicted"/>
<evidence type="ECO:0000313" key="3">
    <source>
        <dbReference type="EMBL" id="CAF3343912.1"/>
    </source>
</evidence>
<dbReference type="SUPFAM" id="SSF82185">
    <property type="entry name" value="Histone H3 K4-specific methyltransferase SET7/9 N-terminal domain"/>
    <property type="match status" value="2"/>
</dbReference>
<dbReference type="Proteomes" id="UP000663865">
    <property type="component" value="Unassembled WGS sequence"/>
</dbReference>
<accession>A0A817VUM4</accession>
<gene>
    <name evidence="3" type="ORF">KIK155_LOCUS2977</name>
</gene>
<comment type="caution">
    <text evidence="3">The sequence shown here is derived from an EMBL/GenBank/DDBJ whole genome shotgun (WGS) entry which is preliminary data.</text>
</comment>
<evidence type="ECO:0000256" key="2">
    <source>
        <dbReference type="SAM" id="SignalP"/>
    </source>
</evidence>
<organism evidence="3 4">
    <name type="scientific">Rotaria socialis</name>
    <dbReference type="NCBI Taxonomy" id="392032"/>
    <lineage>
        <taxon>Eukaryota</taxon>
        <taxon>Metazoa</taxon>
        <taxon>Spiralia</taxon>
        <taxon>Gnathifera</taxon>
        <taxon>Rotifera</taxon>
        <taxon>Eurotatoria</taxon>
        <taxon>Bdelloidea</taxon>
        <taxon>Philodinida</taxon>
        <taxon>Philodinidae</taxon>
        <taxon>Rotaria</taxon>
    </lineage>
</organism>
<dbReference type="PANTHER" id="PTHR23084">
    <property type="entry name" value="PHOSPHATIDYLINOSITOL-4-PHOSPHATE 5-KINASE RELATED"/>
    <property type="match status" value="1"/>
</dbReference>
<dbReference type="Gene3D" id="2.20.110.10">
    <property type="entry name" value="Histone H3 K4-specific methyltransferase SET7/9 N-terminal domain"/>
    <property type="match status" value="2"/>
</dbReference>
<reference evidence="3" key="1">
    <citation type="submission" date="2021-02" db="EMBL/GenBank/DDBJ databases">
        <authorList>
            <person name="Nowell W R."/>
        </authorList>
    </citation>
    <scope>NUCLEOTIDE SEQUENCE</scope>
</reference>
<feature type="chain" id="PRO_5032922386" evidence="2">
    <location>
        <begin position="21"/>
        <end position="498"/>
    </location>
</feature>
<dbReference type="SUPFAM" id="SSF56399">
    <property type="entry name" value="ADP-ribosylation"/>
    <property type="match status" value="1"/>
</dbReference>
<sequence>MKSMILLTILLVTCVTHSEALECYSHSVCSQNCLQLTNTITSCTGDDNRCYKVAFPGGVIRGCAKEQCAIQVDAHSILASVCCENDLCNLAITSKLTFSTLFMIMESTPKQLPPIYGYLSHPLLPLQKALEPIAIQINQLDRYSKIAENECHFPSDHDLTRDGSAAIYLYTIEWGDEFTWRTISSCAISVNIIKDFVGPNSTLFLIEAVNGKTISRYTNFPSKNEVILCPGTRFRVVSDPLDEATMHVVHLVEITDETGDQITSSFDRTSAIPASNNASVQTATTLESSEVKTLTDQWGNRYDTSFLHKDEGEIKDGKQHGKGRLEYATGNQYTGDWVDGVRTGQGIYIYADGDRYEYRRSKVLGQFQDSKFHGTGTMNYGSGVKYTGDWADDVLISSRSAITRFTYQINEQVSGQRKDNKMNGQGKFDFATGEQCIGDWLDDDNKEHGKGTFVWGPGSQCSGDEYTGDWVDGRRTGQGVYISANGNRYECRYSQIIR</sequence>
<dbReference type="SMART" id="SM00698">
    <property type="entry name" value="MORN"/>
    <property type="match status" value="5"/>
</dbReference>